<protein>
    <submittedName>
        <fullName evidence="11">Flagellar L-ring protein FlgH</fullName>
    </submittedName>
</protein>
<feature type="chain" id="PRO_5012048514" evidence="10">
    <location>
        <begin position="22"/>
        <end position="191"/>
    </location>
</feature>
<keyword evidence="8" id="KW-0998">Cell outer membrane</keyword>
<name>A0A1M7PLN9_9BURK</name>
<organism evidence="11 12">
    <name type="scientific">Duganella sacchari</name>
    <dbReference type="NCBI Taxonomy" id="551987"/>
    <lineage>
        <taxon>Bacteria</taxon>
        <taxon>Pseudomonadati</taxon>
        <taxon>Pseudomonadota</taxon>
        <taxon>Betaproteobacteria</taxon>
        <taxon>Burkholderiales</taxon>
        <taxon>Oxalobacteraceae</taxon>
        <taxon>Telluria group</taxon>
        <taxon>Duganella</taxon>
    </lineage>
</organism>
<evidence type="ECO:0000256" key="5">
    <source>
        <dbReference type="ARBA" id="ARBA00022729"/>
    </source>
</evidence>
<keyword evidence="11" id="KW-0966">Cell projection</keyword>
<evidence type="ECO:0000256" key="6">
    <source>
        <dbReference type="ARBA" id="ARBA00023136"/>
    </source>
</evidence>
<keyword evidence="11" id="KW-0282">Flagellum</keyword>
<comment type="similarity">
    <text evidence="4">Belongs to the FlgH family.</text>
</comment>
<dbReference type="GO" id="GO:0009427">
    <property type="term" value="C:bacterial-type flagellum basal body, distal rod, L ring"/>
    <property type="evidence" value="ECO:0007669"/>
    <property type="project" value="InterPro"/>
</dbReference>
<dbReference type="EMBL" id="FRCX01000005">
    <property type="protein sequence ID" value="SHN18128.1"/>
    <property type="molecule type" value="Genomic_DNA"/>
</dbReference>
<dbReference type="PANTHER" id="PTHR34933:SF1">
    <property type="entry name" value="FLAGELLAR L-RING PROTEIN"/>
    <property type="match status" value="1"/>
</dbReference>
<dbReference type="PANTHER" id="PTHR34933">
    <property type="entry name" value="FLAGELLAR L-RING PROTEIN"/>
    <property type="match status" value="1"/>
</dbReference>
<proteinExistence type="inferred from homology"/>
<dbReference type="PRINTS" id="PR01008">
    <property type="entry name" value="FLGLRINGFLGH"/>
</dbReference>
<dbReference type="InterPro" id="IPR000527">
    <property type="entry name" value="Flag_Lring"/>
</dbReference>
<evidence type="ECO:0000313" key="11">
    <source>
        <dbReference type="EMBL" id="SHN18128.1"/>
    </source>
</evidence>
<dbReference type="GO" id="GO:0003774">
    <property type="term" value="F:cytoskeletal motor activity"/>
    <property type="evidence" value="ECO:0007669"/>
    <property type="project" value="InterPro"/>
</dbReference>
<evidence type="ECO:0000256" key="1">
    <source>
        <dbReference type="ARBA" id="ARBA00002591"/>
    </source>
</evidence>
<sequence>MKRLTSMLWSVLVLASGQAGAESLYREGSYSAPAADHKAHQAGDILTIQVFENASATSSADTGTRRKNNLSAGYAHTDGNGKQFTLNAGGDFDGGGHTQRSNRFLTTLTVSVTAVQPNGDLLVGGEQVLTINDEQQRVNLQGRVRPSDISDGNVVQSTRLADARITYLGQGELSDRQRRSWWRGFLDWMGL</sequence>
<comment type="function">
    <text evidence="1">Assembles around the rod to form the L-ring and probably protects the motor/basal body from shearing forces during rotation.</text>
</comment>
<evidence type="ECO:0000256" key="2">
    <source>
        <dbReference type="ARBA" id="ARBA00004117"/>
    </source>
</evidence>
<accession>A0A1M7PLN9</accession>
<keyword evidence="6" id="KW-0472">Membrane</keyword>
<evidence type="ECO:0000256" key="7">
    <source>
        <dbReference type="ARBA" id="ARBA00023143"/>
    </source>
</evidence>
<evidence type="ECO:0000256" key="4">
    <source>
        <dbReference type="ARBA" id="ARBA00006929"/>
    </source>
</evidence>
<keyword evidence="5 10" id="KW-0732">Signal</keyword>
<keyword evidence="11" id="KW-0969">Cilium</keyword>
<evidence type="ECO:0000256" key="9">
    <source>
        <dbReference type="SAM" id="MobiDB-lite"/>
    </source>
</evidence>
<keyword evidence="7" id="KW-0975">Bacterial flagellum</keyword>
<comment type="subcellular location">
    <subcellularLocation>
        <location evidence="2">Bacterial flagellum basal body</location>
    </subcellularLocation>
    <subcellularLocation>
        <location evidence="3">Cell outer membrane</location>
    </subcellularLocation>
</comment>
<dbReference type="STRING" id="551987.SAMN05192549_105197"/>
<dbReference type="Proteomes" id="UP000184339">
    <property type="component" value="Unassembled WGS sequence"/>
</dbReference>
<dbReference type="GO" id="GO:0071973">
    <property type="term" value="P:bacterial-type flagellum-dependent cell motility"/>
    <property type="evidence" value="ECO:0007669"/>
    <property type="project" value="InterPro"/>
</dbReference>
<evidence type="ECO:0000256" key="3">
    <source>
        <dbReference type="ARBA" id="ARBA00004442"/>
    </source>
</evidence>
<dbReference type="Pfam" id="PF02107">
    <property type="entry name" value="FlgH"/>
    <property type="match status" value="1"/>
</dbReference>
<evidence type="ECO:0000256" key="8">
    <source>
        <dbReference type="ARBA" id="ARBA00023237"/>
    </source>
</evidence>
<keyword evidence="12" id="KW-1185">Reference proteome</keyword>
<evidence type="ECO:0000313" key="12">
    <source>
        <dbReference type="Proteomes" id="UP000184339"/>
    </source>
</evidence>
<dbReference type="AlphaFoldDB" id="A0A1M7PLN9"/>
<dbReference type="GO" id="GO:0009279">
    <property type="term" value="C:cell outer membrane"/>
    <property type="evidence" value="ECO:0007669"/>
    <property type="project" value="UniProtKB-SubCell"/>
</dbReference>
<feature type="signal peptide" evidence="10">
    <location>
        <begin position="1"/>
        <end position="21"/>
    </location>
</feature>
<reference evidence="12" key="1">
    <citation type="submission" date="2016-11" db="EMBL/GenBank/DDBJ databases">
        <authorList>
            <person name="Varghese N."/>
            <person name="Submissions S."/>
        </authorList>
    </citation>
    <scope>NUCLEOTIDE SEQUENCE [LARGE SCALE GENOMIC DNA]</scope>
    <source>
        <strain evidence="12">Sac-22</strain>
    </source>
</reference>
<gene>
    <name evidence="11" type="ORF">SAMN05192549_105197</name>
</gene>
<feature type="region of interest" description="Disordered" evidence="9">
    <location>
        <begin position="56"/>
        <end position="76"/>
    </location>
</feature>
<evidence type="ECO:0000256" key="10">
    <source>
        <dbReference type="SAM" id="SignalP"/>
    </source>
</evidence>